<organism evidence="3 4">
    <name type="scientific">Alistipes shahii</name>
    <dbReference type="NCBI Taxonomy" id="328814"/>
    <lineage>
        <taxon>Bacteria</taxon>
        <taxon>Pseudomonadati</taxon>
        <taxon>Bacteroidota</taxon>
        <taxon>Bacteroidia</taxon>
        <taxon>Bacteroidales</taxon>
        <taxon>Rikenellaceae</taxon>
        <taxon>Alistipes</taxon>
    </lineage>
</organism>
<name>A0A5B3GLE9_9BACT</name>
<evidence type="ECO:0000313" key="3">
    <source>
        <dbReference type="EMBL" id="KAA2374122.1"/>
    </source>
</evidence>
<dbReference type="Proteomes" id="UP000322658">
    <property type="component" value="Unassembled WGS sequence"/>
</dbReference>
<sequence length="405" mass="46481">MNVLFLTMSNQMLKISANGIYTDLARRFYDEGHEVYVMMPFERRSGRKTVLFKEAGIHILGVQTLNVEKTNIIEKGLGQVMLEAQFKAALKKYLGHVRFDLILYSTPPITFAKVIEYAKRQNPQAVSYLMLKDIFPQNAVDLGLLKKNGLKGMLYRSFRKKEKKLYAISDVIGCMSPANVKFILAHNPEIKPEKVEICPNSCNLVASISLSEEQRVEIRKKYNLPIDCPIFIYGGNLGKPQGIPFLIECLRANKDRTDCHFLVVGNGTEYNKLEKFVNEEKPQSVSLFRRLPKEDYYYLTEACDVGLIFLDYRFTIPNYPSRLLSYLMSRKPILACTDPNCDTGSIAEKNGYGIWAPSNDVNTFTEKLNKMINSDIKQMGENGYQFYLNNYTVQHTYNIIMKYCI</sequence>
<evidence type="ECO:0000313" key="4">
    <source>
        <dbReference type="Proteomes" id="UP000322658"/>
    </source>
</evidence>
<dbReference type="SUPFAM" id="SSF53756">
    <property type="entry name" value="UDP-Glycosyltransferase/glycogen phosphorylase"/>
    <property type="match status" value="1"/>
</dbReference>
<dbReference type="PANTHER" id="PTHR46401">
    <property type="entry name" value="GLYCOSYLTRANSFERASE WBBK-RELATED"/>
    <property type="match status" value="1"/>
</dbReference>
<dbReference type="GO" id="GO:0009103">
    <property type="term" value="P:lipopolysaccharide biosynthetic process"/>
    <property type="evidence" value="ECO:0007669"/>
    <property type="project" value="TreeGrafter"/>
</dbReference>
<comment type="caution">
    <text evidence="3">The sequence shown here is derived from an EMBL/GenBank/DDBJ whole genome shotgun (WGS) entry which is preliminary data.</text>
</comment>
<dbReference type="InterPro" id="IPR001296">
    <property type="entry name" value="Glyco_trans_1"/>
</dbReference>
<dbReference type="Gene3D" id="3.40.50.2000">
    <property type="entry name" value="Glycogen Phosphorylase B"/>
    <property type="match status" value="2"/>
</dbReference>
<protein>
    <submittedName>
        <fullName evidence="3">Glycosyltransferase family 4 protein</fullName>
    </submittedName>
</protein>
<proteinExistence type="predicted"/>
<dbReference type="GO" id="GO:0016757">
    <property type="term" value="F:glycosyltransferase activity"/>
    <property type="evidence" value="ECO:0007669"/>
    <property type="project" value="InterPro"/>
</dbReference>
<dbReference type="PANTHER" id="PTHR46401:SF2">
    <property type="entry name" value="GLYCOSYLTRANSFERASE WBBK-RELATED"/>
    <property type="match status" value="1"/>
</dbReference>
<evidence type="ECO:0000256" key="1">
    <source>
        <dbReference type="ARBA" id="ARBA00022679"/>
    </source>
</evidence>
<dbReference type="RefSeq" id="WP_022062406.1">
    <property type="nucleotide sequence ID" value="NZ_AP031448.1"/>
</dbReference>
<dbReference type="AlphaFoldDB" id="A0A5B3GLE9"/>
<feature type="domain" description="Glycosyl transferase family 1" evidence="2">
    <location>
        <begin position="217"/>
        <end position="385"/>
    </location>
</feature>
<keyword evidence="1 3" id="KW-0808">Transferase</keyword>
<accession>A0A5B3GLE9</accession>
<dbReference type="Pfam" id="PF00534">
    <property type="entry name" value="Glycos_transf_1"/>
    <property type="match status" value="1"/>
</dbReference>
<gene>
    <name evidence="3" type="ORF">F2Y07_11535</name>
</gene>
<dbReference type="EMBL" id="VVXJ01000028">
    <property type="protein sequence ID" value="KAA2374122.1"/>
    <property type="molecule type" value="Genomic_DNA"/>
</dbReference>
<dbReference type="CDD" id="cd03794">
    <property type="entry name" value="GT4_WbuB-like"/>
    <property type="match status" value="1"/>
</dbReference>
<reference evidence="3 4" key="1">
    <citation type="journal article" date="2019" name="Nat. Med.">
        <title>A library of human gut bacterial isolates paired with longitudinal multiomics data enables mechanistic microbiome research.</title>
        <authorList>
            <person name="Poyet M."/>
            <person name="Groussin M."/>
            <person name="Gibbons S.M."/>
            <person name="Avila-Pacheco J."/>
            <person name="Jiang X."/>
            <person name="Kearney S.M."/>
            <person name="Perrotta A.R."/>
            <person name="Berdy B."/>
            <person name="Zhao S."/>
            <person name="Lieberman T.D."/>
            <person name="Swanson P.K."/>
            <person name="Smith M."/>
            <person name="Roesemann S."/>
            <person name="Alexander J.E."/>
            <person name="Rich S.A."/>
            <person name="Livny J."/>
            <person name="Vlamakis H."/>
            <person name="Clish C."/>
            <person name="Bullock K."/>
            <person name="Deik A."/>
            <person name="Scott J."/>
            <person name="Pierce K.A."/>
            <person name="Xavier R.J."/>
            <person name="Alm E.J."/>
        </authorList>
    </citation>
    <scope>NUCLEOTIDE SEQUENCE [LARGE SCALE GENOMIC DNA]</scope>
    <source>
        <strain evidence="3 4">BIOML-A1</strain>
    </source>
</reference>
<evidence type="ECO:0000259" key="2">
    <source>
        <dbReference type="Pfam" id="PF00534"/>
    </source>
</evidence>